<feature type="compositionally biased region" description="Low complexity" evidence="17">
    <location>
        <begin position="255"/>
        <end position="269"/>
    </location>
</feature>
<reference evidence="19" key="1">
    <citation type="submission" date="2022-11" db="EMBL/GenBank/DDBJ databases">
        <authorList>
            <person name="Kikuchi T."/>
        </authorList>
    </citation>
    <scope>NUCLEOTIDE SEQUENCE</scope>
    <source>
        <strain evidence="19">PS1010</strain>
    </source>
</reference>
<dbReference type="PANTHER" id="PTHR10920">
    <property type="entry name" value="RIBOSOMAL RNA METHYLTRANSFERASE"/>
    <property type="match status" value="1"/>
</dbReference>
<evidence type="ECO:0000256" key="9">
    <source>
        <dbReference type="ARBA" id="ARBA00022792"/>
    </source>
</evidence>
<keyword evidence="4" id="KW-0813">Transport</keyword>
<comment type="subcellular location">
    <subcellularLocation>
        <location evidence="1">Mitochondrion inner membrane</location>
        <topology evidence="1">Peripheral membrane protein</topology>
        <orientation evidence="1">Matrix side</orientation>
    </subcellularLocation>
</comment>
<dbReference type="GO" id="GO:0015031">
    <property type="term" value="P:protein transport"/>
    <property type="evidence" value="ECO:0007669"/>
    <property type="project" value="UniProtKB-KW"/>
</dbReference>
<protein>
    <recommendedName>
        <fullName evidence="16">Mitochondrial import inner membrane translocase subunit tim-16</fullName>
    </recommendedName>
    <alternativeName>
        <fullName evidence="14">rRNA methyltransferase 2, mitochondrial</fullName>
    </alternativeName>
</protein>
<keyword evidence="5" id="KW-0698">rRNA processing</keyword>
<keyword evidence="10" id="KW-0653">Protein transport</keyword>
<dbReference type="Pfam" id="PF01728">
    <property type="entry name" value="FtsJ"/>
    <property type="match status" value="1"/>
</dbReference>
<dbReference type="AlphaFoldDB" id="A0A9P1N000"/>
<evidence type="ECO:0000256" key="12">
    <source>
        <dbReference type="ARBA" id="ARBA00023128"/>
    </source>
</evidence>
<comment type="similarity">
    <text evidence="2">Belongs to the TIM16/PAM16 family.</text>
</comment>
<comment type="caution">
    <text evidence="19">The sequence shown here is derived from an EMBL/GenBank/DDBJ whole genome shotgun (WGS) entry which is preliminary data.</text>
</comment>
<evidence type="ECO:0000256" key="3">
    <source>
        <dbReference type="ARBA" id="ARBA00009258"/>
    </source>
</evidence>
<comment type="function">
    <text evidence="15">Regulates ATP-dependent protein translocation into the mitochondrial matrix.</text>
</comment>
<keyword evidence="20" id="KW-1185">Reference proteome</keyword>
<evidence type="ECO:0000256" key="8">
    <source>
        <dbReference type="ARBA" id="ARBA00022691"/>
    </source>
</evidence>
<evidence type="ECO:0000256" key="6">
    <source>
        <dbReference type="ARBA" id="ARBA00022603"/>
    </source>
</evidence>
<dbReference type="SUPFAM" id="SSF53335">
    <property type="entry name" value="S-adenosyl-L-methionine-dependent methyltransferases"/>
    <property type="match status" value="1"/>
</dbReference>
<evidence type="ECO:0000256" key="5">
    <source>
        <dbReference type="ARBA" id="ARBA00022552"/>
    </source>
</evidence>
<dbReference type="EMBL" id="CANHGI010000003">
    <property type="protein sequence ID" value="CAI5444953.1"/>
    <property type="molecule type" value="Genomic_DNA"/>
</dbReference>
<feature type="domain" description="Ribosomal RNA methyltransferase FtsJ" evidence="18">
    <location>
        <begin position="37"/>
        <end position="221"/>
    </location>
</feature>
<keyword evidence="13" id="KW-0472">Membrane</keyword>
<dbReference type="FunFam" id="1.10.287.110:FF:000006">
    <property type="entry name" value="Import inner membrane translocase subunit TIM16"/>
    <property type="match status" value="1"/>
</dbReference>
<accession>A0A9P1N000</accession>
<gene>
    <name evidence="19" type="ORF">CAMP_LOCUS7590</name>
</gene>
<evidence type="ECO:0000256" key="2">
    <source>
        <dbReference type="ARBA" id="ARBA00008817"/>
    </source>
</evidence>
<evidence type="ECO:0000313" key="20">
    <source>
        <dbReference type="Proteomes" id="UP001152747"/>
    </source>
</evidence>
<dbReference type="Pfam" id="PF03656">
    <property type="entry name" value="Pam16"/>
    <property type="match status" value="1"/>
</dbReference>
<keyword evidence="11" id="KW-0811">Translocation</keyword>
<dbReference type="GO" id="GO:0005743">
    <property type="term" value="C:mitochondrial inner membrane"/>
    <property type="evidence" value="ECO:0007669"/>
    <property type="project" value="UniProtKB-SubCell"/>
</dbReference>
<dbReference type="InterPro" id="IPR002877">
    <property type="entry name" value="RNA_MeTrfase_FtsJ_dom"/>
</dbReference>
<keyword evidence="6" id="KW-0489">Methyltransferase</keyword>
<dbReference type="Gene3D" id="1.10.287.110">
    <property type="entry name" value="DnaJ domain"/>
    <property type="match status" value="1"/>
</dbReference>
<evidence type="ECO:0000256" key="4">
    <source>
        <dbReference type="ARBA" id="ARBA00022448"/>
    </source>
</evidence>
<name>A0A9P1N000_9PELO</name>
<evidence type="ECO:0000313" key="19">
    <source>
        <dbReference type="EMBL" id="CAI5444953.1"/>
    </source>
</evidence>
<evidence type="ECO:0000256" key="10">
    <source>
        <dbReference type="ARBA" id="ARBA00022927"/>
    </source>
</evidence>
<evidence type="ECO:0000256" key="7">
    <source>
        <dbReference type="ARBA" id="ARBA00022679"/>
    </source>
</evidence>
<evidence type="ECO:0000259" key="18">
    <source>
        <dbReference type="Pfam" id="PF01728"/>
    </source>
</evidence>
<feature type="region of interest" description="Disordered" evidence="17">
    <location>
        <begin position="255"/>
        <end position="276"/>
    </location>
</feature>
<keyword evidence="8" id="KW-0949">S-adenosyl-L-methionine</keyword>
<dbReference type="GO" id="GO:0008650">
    <property type="term" value="F:rRNA (uridine-2'-O-)-methyltransferase activity"/>
    <property type="evidence" value="ECO:0007669"/>
    <property type="project" value="TreeGrafter"/>
</dbReference>
<comment type="similarity">
    <text evidence="3">Belongs to the class I-like SAM-binding methyltransferase superfamily. RNA methyltransferase RlmE family.</text>
</comment>
<dbReference type="InterPro" id="IPR015507">
    <property type="entry name" value="rRNA-MeTfrase_E"/>
</dbReference>
<evidence type="ECO:0000256" key="15">
    <source>
        <dbReference type="ARBA" id="ARBA00059904"/>
    </source>
</evidence>
<evidence type="ECO:0000256" key="17">
    <source>
        <dbReference type="SAM" id="MobiDB-lite"/>
    </source>
</evidence>
<feature type="region of interest" description="Disordered" evidence="17">
    <location>
        <begin position="340"/>
        <end position="359"/>
    </location>
</feature>
<evidence type="ECO:0000256" key="13">
    <source>
        <dbReference type="ARBA" id="ARBA00023136"/>
    </source>
</evidence>
<dbReference type="HAMAP" id="MF_01547">
    <property type="entry name" value="RNA_methyltr_E"/>
    <property type="match status" value="1"/>
</dbReference>
<keyword evidence="9" id="KW-0999">Mitochondrion inner membrane</keyword>
<keyword evidence="12" id="KW-0496">Mitochondrion</keyword>
<organism evidence="19 20">
    <name type="scientific">Caenorhabditis angaria</name>
    <dbReference type="NCBI Taxonomy" id="860376"/>
    <lineage>
        <taxon>Eukaryota</taxon>
        <taxon>Metazoa</taxon>
        <taxon>Ecdysozoa</taxon>
        <taxon>Nematoda</taxon>
        <taxon>Chromadorea</taxon>
        <taxon>Rhabditida</taxon>
        <taxon>Rhabditina</taxon>
        <taxon>Rhabditomorpha</taxon>
        <taxon>Rhabditoidea</taxon>
        <taxon>Rhabditidae</taxon>
        <taxon>Peloderinae</taxon>
        <taxon>Caenorhabditis</taxon>
    </lineage>
</organism>
<dbReference type="InterPro" id="IPR029063">
    <property type="entry name" value="SAM-dependent_MTases_sf"/>
</dbReference>
<evidence type="ECO:0000256" key="14">
    <source>
        <dbReference type="ARBA" id="ARBA00041184"/>
    </source>
</evidence>
<keyword evidence="7" id="KW-0808">Transferase</keyword>
<dbReference type="Proteomes" id="UP001152747">
    <property type="component" value="Unassembled WGS sequence"/>
</dbReference>
<sequence>MCSRIFHRYFATKKSTGKYLTRQANDEFSVKAREHNYRARSAFKLLEIDEKFKFLRKDSTIIDIGCAPGSWLQVCTQKSTNGYILGVDLQNVLPIPGAEILSLSDVTNLEVQRRIREKLQNRKVDVVLSDMAPNPTGDNATDHLRLIELCRTVFRLFSGNEKEKEMEGGNAFEISKNGVFLCKIWDGSSRAKFLSELSSHFSTIRTVKPIACRDNSAELFFDMPWRTAVKVALAAGEAVAKALTRAVKDEIRQTQQAAARHAASTGQSASETKENANANAKLGISLEESLQILNVKAPLNREEINKKYEHMFEINDKTKGGSFYLQSKIYRAKERIDEELSRLEQKSETSDEKQAENQK</sequence>
<dbReference type="Gene3D" id="3.40.50.150">
    <property type="entry name" value="Vaccinia Virus protein VP39"/>
    <property type="match status" value="1"/>
</dbReference>
<evidence type="ECO:0000256" key="11">
    <source>
        <dbReference type="ARBA" id="ARBA00023010"/>
    </source>
</evidence>
<dbReference type="InterPro" id="IPR050082">
    <property type="entry name" value="RNA_methyltr_RlmE"/>
</dbReference>
<evidence type="ECO:0000256" key="16">
    <source>
        <dbReference type="ARBA" id="ARBA00071356"/>
    </source>
</evidence>
<dbReference type="PANTHER" id="PTHR10920:SF18">
    <property type="entry name" value="RRNA METHYLTRANSFERASE 2, MITOCHONDRIAL"/>
    <property type="match status" value="1"/>
</dbReference>
<dbReference type="OrthoDB" id="20105at2759"/>
<evidence type="ECO:0000256" key="1">
    <source>
        <dbReference type="ARBA" id="ARBA00004443"/>
    </source>
</evidence>
<dbReference type="InterPro" id="IPR036869">
    <property type="entry name" value="J_dom_sf"/>
</dbReference>
<proteinExistence type="inferred from homology"/>